<evidence type="ECO:0000256" key="2">
    <source>
        <dbReference type="ARBA" id="ARBA00004752"/>
    </source>
</evidence>
<dbReference type="GO" id="GO:0009252">
    <property type="term" value="P:peptidoglycan biosynthetic process"/>
    <property type="evidence" value="ECO:0007669"/>
    <property type="project" value="UniProtKB-KW"/>
</dbReference>
<evidence type="ECO:0000256" key="18">
    <source>
        <dbReference type="ARBA" id="ARBA00041418"/>
    </source>
</evidence>
<feature type="transmembrane region" description="Helical" evidence="21">
    <location>
        <begin position="152"/>
        <end position="172"/>
    </location>
</feature>
<dbReference type="InterPro" id="IPR013437">
    <property type="entry name" value="FtsW"/>
</dbReference>
<proteinExistence type="inferred from homology"/>
<dbReference type="InterPro" id="IPR001182">
    <property type="entry name" value="FtsW/RodA"/>
</dbReference>
<keyword evidence="8" id="KW-0133">Cell shape</keyword>
<keyword evidence="13" id="KW-0961">Cell wall biogenesis/degradation</keyword>
<dbReference type="GO" id="GO:0005886">
    <property type="term" value="C:plasma membrane"/>
    <property type="evidence" value="ECO:0007669"/>
    <property type="project" value="UniProtKB-SubCell"/>
</dbReference>
<evidence type="ECO:0000256" key="15">
    <source>
        <dbReference type="ARBA" id="ARBA00033270"/>
    </source>
</evidence>
<comment type="subcellular location">
    <subcellularLocation>
        <location evidence="1">Cell membrane</location>
        <topology evidence="1">Multi-pass membrane protein</topology>
    </subcellularLocation>
</comment>
<evidence type="ECO:0000256" key="4">
    <source>
        <dbReference type="ARBA" id="ARBA00022618"/>
    </source>
</evidence>
<evidence type="ECO:0000256" key="21">
    <source>
        <dbReference type="SAM" id="Phobius"/>
    </source>
</evidence>
<evidence type="ECO:0000256" key="3">
    <source>
        <dbReference type="ARBA" id="ARBA00022475"/>
    </source>
</evidence>
<name>A0A554LK64_9BACT</name>
<comment type="pathway">
    <text evidence="2">Cell wall biogenesis; peptidoglycan biosynthesis.</text>
</comment>
<evidence type="ECO:0000256" key="20">
    <source>
        <dbReference type="ARBA" id="ARBA00049902"/>
    </source>
</evidence>
<evidence type="ECO:0000256" key="5">
    <source>
        <dbReference type="ARBA" id="ARBA00022676"/>
    </source>
</evidence>
<evidence type="ECO:0000256" key="17">
    <source>
        <dbReference type="ARBA" id="ARBA00041185"/>
    </source>
</evidence>
<evidence type="ECO:0000256" key="6">
    <source>
        <dbReference type="ARBA" id="ARBA00022679"/>
    </source>
</evidence>
<comment type="caution">
    <text evidence="22">The sequence shown here is derived from an EMBL/GenBank/DDBJ whole genome shotgun (WGS) entry which is preliminary data.</text>
</comment>
<evidence type="ECO:0000256" key="1">
    <source>
        <dbReference type="ARBA" id="ARBA00004651"/>
    </source>
</evidence>
<keyword evidence="6" id="KW-0808">Transferase</keyword>
<accession>A0A554LK64</accession>
<feature type="transmembrane region" description="Helical" evidence="21">
    <location>
        <begin position="353"/>
        <end position="374"/>
    </location>
</feature>
<dbReference type="AlphaFoldDB" id="A0A554LK64"/>
<keyword evidence="10 21" id="KW-1133">Transmembrane helix</keyword>
<dbReference type="GO" id="GO:0032153">
    <property type="term" value="C:cell division site"/>
    <property type="evidence" value="ECO:0007669"/>
    <property type="project" value="TreeGrafter"/>
</dbReference>
<comment type="catalytic activity">
    <reaction evidence="20">
        <text>[GlcNAc-(1-&gt;4)-Mur2Ac(oyl-L-Ala-gamma-D-Glu-L-Lys-D-Ala-D-Ala)](n)-di-trans,octa-cis-undecaprenyl diphosphate + beta-D-GlcNAc-(1-&gt;4)-Mur2Ac(oyl-L-Ala-gamma-D-Glu-L-Lys-D-Ala-D-Ala)-di-trans,octa-cis-undecaprenyl diphosphate = [GlcNAc-(1-&gt;4)-Mur2Ac(oyl-L-Ala-gamma-D-Glu-L-Lys-D-Ala-D-Ala)](n+1)-di-trans,octa-cis-undecaprenyl diphosphate + di-trans,octa-cis-undecaprenyl diphosphate + H(+)</text>
        <dbReference type="Rhea" id="RHEA:23708"/>
        <dbReference type="Rhea" id="RHEA-COMP:9602"/>
        <dbReference type="Rhea" id="RHEA-COMP:9603"/>
        <dbReference type="ChEBI" id="CHEBI:15378"/>
        <dbReference type="ChEBI" id="CHEBI:58405"/>
        <dbReference type="ChEBI" id="CHEBI:60033"/>
        <dbReference type="ChEBI" id="CHEBI:78435"/>
        <dbReference type="EC" id="2.4.99.28"/>
    </reaction>
</comment>
<evidence type="ECO:0000256" key="9">
    <source>
        <dbReference type="ARBA" id="ARBA00022984"/>
    </source>
</evidence>
<dbReference type="EC" id="2.4.99.28" evidence="19"/>
<dbReference type="PANTHER" id="PTHR30474:SF2">
    <property type="entry name" value="PEPTIDOGLYCAN GLYCOSYLTRANSFERASE FTSW-RELATED"/>
    <property type="match status" value="1"/>
</dbReference>
<feature type="transmembrane region" description="Helical" evidence="21">
    <location>
        <begin position="24"/>
        <end position="48"/>
    </location>
</feature>
<protein>
    <recommendedName>
        <fullName evidence="17">Probable peptidoglycan glycosyltransferase FtsW</fullName>
        <ecNumber evidence="19">2.4.99.28</ecNumber>
    </recommendedName>
    <alternativeName>
        <fullName evidence="18">Cell division protein FtsW</fullName>
    </alternativeName>
    <alternativeName>
        <fullName evidence="15">Cell wall polymerase</fullName>
    </alternativeName>
    <alternativeName>
        <fullName evidence="14">Peptidoglycan polymerase</fullName>
    </alternativeName>
</protein>
<dbReference type="GO" id="GO:0008955">
    <property type="term" value="F:peptidoglycan glycosyltransferase activity"/>
    <property type="evidence" value="ECO:0007669"/>
    <property type="project" value="UniProtKB-EC"/>
</dbReference>
<organism evidence="22 23">
    <name type="scientific">Candidatus Berkelbacteria bacterium Licking1014_7</name>
    <dbReference type="NCBI Taxonomy" id="2017147"/>
    <lineage>
        <taxon>Bacteria</taxon>
        <taxon>Candidatus Berkelbacteria</taxon>
    </lineage>
</organism>
<sequence length="379" mass="41497">MSFEICYIMSLNRFRPQQGKKGDYWILLLALLLSLIGLAMISSASVVISYDRYGYNTYFLTKQAISLGLGIVVMMVLGAINYKVWEKYSVYLLGIGLLGLVLVFIPGLGQKIAGAQRWIEVGPFSLQPSEFMKIIYIVYAGAWLASKKNQIRHFLSGVAPFILILGVLILLIMKQPALSTVLVITACAAVMVFVAGASKIHLFFAGGFGLMFFWALIKSANYRMQRVLTFLHPLSDPLGAGYQISQSFLAIGSGGWWGLGFGQSRQKYLYLPQPHIDSIFAIIVEELGFLRSLVIVLIIATLIYKGFTIALKCPDPFGRIVATGISFWIAFQTLVNIGATTGILPLTGIPLPFISYGGSALVALLAGVGILYNISKYSE</sequence>
<feature type="transmembrane region" description="Helical" evidence="21">
    <location>
        <begin position="88"/>
        <end position="109"/>
    </location>
</feature>
<dbReference type="GO" id="GO:0015648">
    <property type="term" value="F:lipid-linked peptidoglycan transporter activity"/>
    <property type="evidence" value="ECO:0007669"/>
    <property type="project" value="TreeGrafter"/>
</dbReference>
<evidence type="ECO:0000256" key="16">
    <source>
        <dbReference type="ARBA" id="ARBA00038053"/>
    </source>
</evidence>
<evidence type="ECO:0000256" key="11">
    <source>
        <dbReference type="ARBA" id="ARBA00023136"/>
    </source>
</evidence>
<dbReference type="NCBIfam" id="TIGR02614">
    <property type="entry name" value="ftsW"/>
    <property type="match status" value="1"/>
</dbReference>
<evidence type="ECO:0000256" key="8">
    <source>
        <dbReference type="ARBA" id="ARBA00022960"/>
    </source>
</evidence>
<feature type="transmembrane region" description="Helical" evidence="21">
    <location>
        <begin position="60"/>
        <end position="82"/>
    </location>
</feature>
<comment type="similarity">
    <text evidence="16">Belongs to the SEDS family. FtsW subfamily.</text>
</comment>
<dbReference type="GO" id="GO:0071555">
    <property type="term" value="P:cell wall organization"/>
    <property type="evidence" value="ECO:0007669"/>
    <property type="project" value="UniProtKB-KW"/>
</dbReference>
<feature type="transmembrane region" description="Helical" evidence="21">
    <location>
        <begin position="130"/>
        <end position="146"/>
    </location>
</feature>
<dbReference type="EMBL" id="VMGK01000008">
    <property type="protein sequence ID" value="TSC93039.1"/>
    <property type="molecule type" value="Genomic_DNA"/>
</dbReference>
<evidence type="ECO:0000256" key="14">
    <source>
        <dbReference type="ARBA" id="ARBA00032370"/>
    </source>
</evidence>
<dbReference type="PROSITE" id="PS00428">
    <property type="entry name" value="FTSW_RODA_SPOVE"/>
    <property type="match status" value="1"/>
</dbReference>
<feature type="transmembrane region" description="Helical" evidence="21">
    <location>
        <begin position="279"/>
        <end position="304"/>
    </location>
</feature>
<feature type="transmembrane region" description="Helical" evidence="21">
    <location>
        <begin position="177"/>
        <end position="194"/>
    </location>
</feature>
<evidence type="ECO:0000313" key="23">
    <source>
        <dbReference type="Proteomes" id="UP000315689"/>
    </source>
</evidence>
<gene>
    <name evidence="22" type="ORF">CEN89_279</name>
</gene>
<dbReference type="GO" id="GO:0051301">
    <property type="term" value="P:cell division"/>
    <property type="evidence" value="ECO:0007669"/>
    <property type="project" value="UniProtKB-KW"/>
</dbReference>
<evidence type="ECO:0000256" key="12">
    <source>
        <dbReference type="ARBA" id="ARBA00023306"/>
    </source>
</evidence>
<feature type="transmembrane region" description="Helical" evidence="21">
    <location>
        <begin position="325"/>
        <end position="347"/>
    </location>
</feature>
<dbReference type="GO" id="GO:0008360">
    <property type="term" value="P:regulation of cell shape"/>
    <property type="evidence" value="ECO:0007669"/>
    <property type="project" value="UniProtKB-KW"/>
</dbReference>
<keyword evidence="9" id="KW-0573">Peptidoglycan synthesis</keyword>
<feature type="transmembrane region" description="Helical" evidence="21">
    <location>
        <begin position="200"/>
        <end position="217"/>
    </location>
</feature>
<feature type="transmembrane region" description="Helical" evidence="21">
    <location>
        <begin position="238"/>
        <end position="259"/>
    </location>
</feature>
<evidence type="ECO:0000256" key="7">
    <source>
        <dbReference type="ARBA" id="ARBA00022692"/>
    </source>
</evidence>
<keyword evidence="3" id="KW-1003">Cell membrane</keyword>
<dbReference type="Pfam" id="PF01098">
    <property type="entry name" value="FTSW_RODA_SPOVE"/>
    <property type="match status" value="1"/>
</dbReference>
<evidence type="ECO:0000256" key="13">
    <source>
        <dbReference type="ARBA" id="ARBA00023316"/>
    </source>
</evidence>
<reference evidence="22 23" key="1">
    <citation type="submission" date="2017-07" db="EMBL/GenBank/DDBJ databases">
        <title>Mechanisms for carbon and nitrogen cycling indicate functional differentiation within the Candidate Phyla Radiation.</title>
        <authorList>
            <person name="Danczak R.E."/>
            <person name="Johnston M.D."/>
            <person name="Kenah C."/>
            <person name="Slattery M."/>
            <person name="Wrighton K.C."/>
            <person name="Wilkins M.J."/>
        </authorList>
    </citation>
    <scope>NUCLEOTIDE SEQUENCE [LARGE SCALE GENOMIC DNA]</scope>
    <source>
        <strain evidence="22">Licking1014_7</strain>
    </source>
</reference>
<keyword evidence="4 22" id="KW-0132">Cell division</keyword>
<dbReference type="InterPro" id="IPR018365">
    <property type="entry name" value="Cell_cycle_FtsW-rel_CS"/>
</dbReference>
<dbReference type="Proteomes" id="UP000315689">
    <property type="component" value="Unassembled WGS sequence"/>
</dbReference>
<keyword evidence="11 21" id="KW-0472">Membrane</keyword>
<keyword evidence="12" id="KW-0131">Cell cycle</keyword>
<evidence type="ECO:0000256" key="10">
    <source>
        <dbReference type="ARBA" id="ARBA00022989"/>
    </source>
</evidence>
<evidence type="ECO:0000256" key="19">
    <source>
        <dbReference type="ARBA" id="ARBA00044770"/>
    </source>
</evidence>
<keyword evidence="7 21" id="KW-0812">Transmembrane</keyword>
<dbReference type="PANTHER" id="PTHR30474">
    <property type="entry name" value="CELL CYCLE PROTEIN"/>
    <property type="match status" value="1"/>
</dbReference>
<keyword evidence="5" id="KW-0328">Glycosyltransferase</keyword>
<evidence type="ECO:0000313" key="22">
    <source>
        <dbReference type="EMBL" id="TSC93039.1"/>
    </source>
</evidence>